<evidence type="ECO:0000259" key="1">
    <source>
        <dbReference type="Pfam" id="PF07534"/>
    </source>
</evidence>
<dbReference type="VEuPathDB" id="AmoebaDB:EIN_064830"/>
<dbReference type="OrthoDB" id="27809at2759"/>
<keyword evidence="3" id="KW-1185">Reference proteome</keyword>
<feature type="domain" description="TLDc" evidence="1">
    <location>
        <begin position="14"/>
        <end position="126"/>
    </location>
</feature>
<proteinExistence type="predicted"/>
<dbReference type="EMBL" id="KB207140">
    <property type="protein sequence ID" value="ELP84248.1"/>
    <property type="molecule type" value="Genomic_DNA"/>
</dbReference>
<dbReference type="Proteomes" id="UP000014680">
    <property type="component" value="Unassembled WGS sequence"/>
</dbReference>
<evidence type="ECO:0000313" key="3">
    <source>
        <dbReference type="Proteomes" id="UP000014680"/>
    </source>
</evidence>
<evidence type="ECO:0000313" key="2">
    <source>
        <dbReference type="EMBL" id="ELP84248.1"/>
    </source>
</evidence>
<accession>A0A0A1U029</accession>
<dbReference type="InterPro" id="IPR006571">
    <property type="entry name" value="TLDc_dom"/>
</dbReference>
<dbReference type="Pfam" id="PF07534">
    <property type="entry name" value="TLD"/>
    <property type="match status" value="1"/>
</dbReference>
<dbReference type="RefSeq" id="XP_004183594.1">
    <property type="nucleotide sequence ID" value="XM_004183546.1"/>
</dbReference>
<name>A0A0A1U029_ENTIV</name>
<protein>
    <recommendedName>
        <fullName evidence="1">TLDc domain-containing protein</fullName>
    </recommendedName>
</protein>
<gene>
    <name evidence="2" type="ORF">EIN_064830</name>
</gene>
<organism evidence="2 3">
    <name type="scientific">Entamoeba invadens IP1</name>
    <dbReference type="NCBI Taxonomy" id="370355"/>
    <lineage>
        <taxon>Eukaryota</taxon>
        <taxon>Amoebozoa</taxon>
        <taxon>Evosea</taxon>
        <taxon>Archamoebae</taxon>
        <taxon>Mastigamoebida</taxon>
        <taxon>Entamoebidae</taxon>
        <taxon>Entamoeba</taxon>
    </lineage>
</organism>
<sequence>MSTHNVRDFEHWKNGELIYDSDKDPYTMQFIQKVLYGRHNVVVLIQTTDSNLFGVFHSFIPTQDEVKNGPKQYNETPNDDKMFLFSIKRHDESQFTFKIFNKMLKQTKSSLGLCATEKDGQYIYWIGNAIYLIGKIGEKKSQTNVYIHHYYEMTTNSDLIGYSEREKWFGVDRFCVIQL</sequence>
<dbReference type="KEGG" id="eiv:EIN_064830"/>
<reference evidence="2 3" key="1">
    <citation type="submission" date="2012-10" db="EMBL/GenBank/DDBJ databases">
        <authorList>
            <person name="Zafar N."/>
            <person name="Inman J."/>
            <person name="Hall N."/>
            <person name="Lorenzi H."/>
            <person name="Caler E."/>
        </authorList>
    </citation>
    <scope>NUCLEOTIDE SEQUENCE [LARGE SCALE GENOMIC DNA]</scope>
    <source>
        <strain evidence="2 3">IP1</strain>
    </source>
</reference>
<dbReference type="AlphaFoldDB" id="A0A0A1U029"/>
<dbReference type="GeneID" id="14883256"/>